<dbReference type="InterPro" id="IPR011008">
    <property type="entry name" value="Dimeric_a/b-barrel"/>
</dbReference>
<keyword evidence="3" id="KW-1185">Reference proteome</keyword>
<dbReference type="OrthoDB" id="516779at2"/>
<gene>
    <name evidence="2" type="ORF">DFR24_1975</name>
</gene>
<dbReference type="Pfam" id="PF07045">
    <property type="entry name" value="DUF1330"/>
    <property type="match status" value="1"/>
</dbReference>
<dbReference type="EMBL" id="SOBT01000008">
    <property type="protein sequence ID" value="TDU32577.1"/>
    <property type="molecule type" value="Genomic_DNA"/>
</dbReference>
<dbReference type="PANTHER" id="PTHR41521:SF4">
    <property type="entry name" value="BLR0684 PROTEIN"/>
    <property type="match status" value="1"/>
</dbReference>
<evidence type="ECO:0000313" key="3">
    <source>
        <dbReference type="Proteomes" id="UP000295341"/>
    </source>
</evidence>
<feature type="domain" description="DUF1330" evidence="1">
    <location>
        <begin position="12"/>
        <end position="100"/>
    </location>
</feature>
<dbReference type="InterPro" id="IPR010753">
    <property type="entry name" value="DUF1330"/>
</dbReference>
<protein>
    <submittedName>
        <fullName evidence="2">Uncharacterized protein (DUF1330 family)</fullName>
    </submittedName>
</protein>
<name>A0A4S3KC50_9GAMM</name>
<evidence type="ECO:0000313" key="2">
    <source>
        <dbReference type="EMBL" id="TDU32577.1"/>
    </source>
</evidence>
<dbReference type="AlphaFoldDB" id="A0A4S3KC50"/>
<accession>A0A4S3KC50</accession>
<dbReference type="SUPFAM" id="SSF54909">
    <property type="entry name" value="Dimeric alpha+beta barrel"/>
    <property type="match status" value="1"/>
</dbReference>
<dbReference type="Gene3D" id="3.30.70.100">
    <property type="match status" value="1"/>
</dbReference>
<sequence>MPAEPDRKNAPVFVLVNLIVKDASVYRQYEKGFFPKLKEFGGSFVTYDDAPEHLEGTSPRAGRIIIFTFPTEEHFRRWWADPEYQALSDHRRNGCEQVFITLVHGLPPRPTA</sequence>
<evidence type="ECO:0000259" key="1">
    <source>
        <dbReference type="Pfam" id="PF07045"/>
    </source>
</evidence>
<comment type="caution">
    <text evidence="2">The sequence shown here is derived from an EMBL/GenBank/DDBJ whole genome shotgun (WGS) entry which is preliminary data.</text>
</comment>
<dbReference type="Proteomes" id="UP000295341">
    <property type="component" value="Unassembled WGS sequence"/>
</dbReference>
<dbReference type="PANTHER" id="PTHR41521">
    <property type="match status" value="1"/>
</dbReference>
<reference evidence="2 3" key="1">
    <citation type="submission" date="2019-03" db="EMBL/GenBank/DDBJ databases">
        <title>Genomic Encyclopedia of Type Strains, Phase IV (KMG-IV): sequencing the most valuable type-strain genomes for metagenomic binning, comparative biology and taxonomic classification.</title>
        <authorList>
            <person name="Goeker M."/>
        </authorList>
    </citation>
    <scope>NUCLEOTIDE SEQUENCE [LARGE SCALE GENOMIC DNA]</scope>
    <source>
        <strain evidence="2 3">DSM 26377</strain>
    </source>
</reference>
<organism evidence="2 3">
    <name type="scientific">Panacagrimonas perspica</name>
    <dbReference type="NCBI Taxonomy" id="381431"/>
    <lineage>
        <taxon>Bacteria</taxon>
        <taxon>Pseudomonadati</taxon>
        <taxon>Pseudomonadota</taxon>
        <taxon>Gammaproteobacteria</taxon>
        <taxon>Nevskiales</taxon>
        <taxon>Nevskiaceae</taxon>
        <taxon>Panacagrimonas</taxon>
    </lineage>
</organism>
<proteinExistence type="predicted"/>
<dbReference type="RefSeq" id="WP_133881067.1">
    <property type="nucleotide sequence ID" value="NZ_MWIN01000001.1"/>
</dbReference>